<reference evidence="1 2" key="1">
    <citation type="submission" date="2016-05" db="EMBL/GenBank/DDBJ databases">
        <title>Chromosome and linear plasmid sequence of a 2015 human isolate of tick-borne relapsing fever spirochete, Borrelia turicatae.</title>
        <authorList>
            <person name="Kingry L.C."/>
            <person name="Dhwani B."/>
            <person name="Replogle A."/>
            <person name="Sexton C."/>
            <person name="Rowe L."/>
            <person name="Stermole B.M."/>
            <person name="Christensen A.M."/>
            <person name="Schriefer M.E."/>
        </authorList>
    </citation>
    <scope>NUCLEOTIDE SEQUENCE [LARGE SCALE GENOMIC DNA]</scope>
    <source>
        <strain evidence="1 2">BTE5EL</strain>
    </source>
</reference>
<gene>
    <name evidence="1" type="ORF">A7978_01725</name>
</gene>
<dbReference type="RefSeq" id="WP_011772305.1">
    <property type="nucleotide sequence ID" value="NZ_CP015629.1"/>
</dbReference>
<dbReference type="Proteomes" id="UP000264231">
    <property type="component" value="Chromosome"/>
</dbReference>
<evidence type="ECO:0000313" key="1">
    <source>
        <dbReference type="EMBL" id="ANF33835.1"/>
    </source>
</evidence>
<dbReference type="EMBL" id="CP015629">
    <property type="protein sequence ID" value="ANF33835.1"/>
    <property type="molecule type" value="Genomic_DNA"/>
</dbReference>
<proteinExistence type="predicted"/>
<accession>A0A172XAX8</accession>
<evidence type="ECO:0008006" key="3">
    <source>
        <dbReference type="Google" id="ProtNLM"/>
    </source>
</evidence>
<organism evidence="1 2">
    <name type="scientific">Borrelia turicatae</name>
    <dbReference type="NCBI Taxonomy" id="142"/>
    <lineage>
        <taxon>Bacteria</taxon>
        <taxon>Pseudomonadati</taxon>
        <taxon>Spirochaetota</taxon>
        <taxon>Spirochaetia</taxon>
        <taxon>Spirochaetales</taxon>
        <taxon>Borreliaceae</taxon>
        <taxon>Borrelia</taxon>
    </lineage>
</organism>
<name>A0A172XAX8_BORTU</name>
<dbReference type="PROSITE" id="PS51257">
    <property type="entry name" value="PROKAR_LIPOPROTEIN"/>
    <property type="match status" value="1"/>
</dbReference>
<sequence>MCIKKPILIIVFTLIFSCSRNDTITILTDNKIMPFYINQFNIQNKTSFIIKYREHINMQTINEENAQVIISKNIDNININKNFKNIQQYYYSDYPILNNISEKFAYRIVPLSFDVPILIYKNEYNIQKYIDIQNIKEIYKSFQKEKKIFISPYISENLFYTISEINDINFYFGNNKPEYNEKKMSDMINHFKSFIDTNELELHKNFTEKYKYLNLEKILLQKKTILIAGLTNLTYYNSLNKDIKDKINFSYLTNKEKKSSICNINFMGVKEISTPIEKFIQWILNQEVQKSLIKLKEKAKFNEHFGFANGFTPYKGLNLKLKHIIKKIPLFIIDENYINKNSYIITKEQIEKENRMINELFLSNINNTKANEDHSSL</sequence>
<dbReference type="AlphaFoldDB" id="A0A172XAX8"/>
<dbReference type="OMA" id="NGFTPYK"/>
<protein>
    <recommendedName>
        <fullName evidence="3">Lipoprotein</fullName>
    </recommendedName>
</protein>
<evidence type="ECO:0000313" key="2">
    <source>
        <dbReference type="Proteomes" id="UP000264231"/>
    </source>
</evidence>